<protein>
    <submittedName>
        <fullName evidence="1">Uncharacterized protein</fullName>
    </submittedName>
</protein>
<dbReference type="EMBL" id="GBRH01188440">
    <property type="protein sequence ID" value="JAE09456.1"/>
    <property type="molecule type" value="Transcribed_RNA"/>
</dbReference>
<evidence type="ECO:0000313" key="1">
    <source>
        <dbReference type="EMBL" id="JAE09456.1"/>
    </source>
</evidence>
<sequence>MHMERVQQARVDSDAHATRLIVKHSASLL</sequence>
<accession>A0A0A9FH42</accession>
<name>A0A0A9FH42_ARUDO</name>
<organism evidence="1">
    <name type="scientific">Arundo donax</name>
    <name type="common">Giant reed</name>
    <name type="synonym">Donax arundinaceus</name>
    <dbReference type="NCBI Taxonomy" id="35708"/>
    <lineage>
        <taxon>Eukaryota</taxon>
        <taxon>Viridiplantae</taxon>
        <taxon>Streptophyta</taxon>
        <taxon>Embryophyta</taxon>
        <taxon>Tracheophyta</taxon>
        <taxon>Spermatophyta</taxon>
        <taxon>Magnoliopsida</taxon>
        <taxon>Liliopsida</taxon>
        <taxon>Poales</taxon>
        <taxon>Poaceae</taxon>
        <taxon>PACMAD clade</taxon>
        <taxon>Arundinoideae</taxon>
        <taxon>Arundineae</taxon>
        <taxon>Arundo</taxon>
    </lineage>
</organism>
<dbReference type="AlphaFoldDB" id="A0A0A9FH42"/>
<reference evidence="1" key="2">
    <citation type="journal article" date="2015" name="Data Brief">
        <title>Shoot transcriptome of the giant reed, Arundo donax.</title>
        <authorList>
            <person name="Barrero R.A."/>
            <person name="Guerrero F.D."/>
            <person name="Moolhuijzen P."/>
            <person name="Goolsby J.A."/>
            <person name="Tidwell J."/>
            <person name="Bellgard S.E."/>
            <person name="Bellgard M.I."/>
        </authorList>
    </citation>
    <scope>NUCLEOTIDE SEQUENCE</scope>
    <source>
        <tissue evidence="1">Shoot tissue taken approximately 20 cm above the soil surface</tissue>
    </source>
</reference>
<reference evidence="1" key="1">
    <citation type="submission" date="2014-09" db="EMBL/GenBank/DDBJ databases">
        <authorList>
            <person name="Magalhaes I.L.F."/>
            <person name="Oliveira U."/>
            <person name="Santos F.R."/>
            <person name="Vidigal T.H.D.A."/>
            <person name="Brescovit A.D."/>
            <person name="Santos A.J."/>
        </authorList>
    </citation>
    <scope>NUCLEOTIDE SEQUENCE</scope>
    <source>
        <tissue evidence="1">Shoot tissue taken approximately 20 cm above the soil surface</tissue>
    </source>
</reference>
<proteinExistence type="predicted"/>